<dbReference type="InterPro" id="IPR005537">
    <property type="entry name" value="RAMP_III_fam"/>
</dbReference>
<accession>A0A5J4S792</accession>
<keyword evidence="4" id="KW-0255">Endonuclease</keyword>
<evidence type="ECO:0000256" key="6">
    <source>
        <dbReference type="ARBA" id="ARBA00022884"/>
    </source>
</evidence>
<dbReference type="InterPro" id="IPR052216">
    <property type="entry name" value="CRISPR_Csm3_endoribonuclease"/>
</dbReference>
<evidence type="ECO:0000259" key="9">
    <source>
        <dbReference type="Pfam" id="PF03787"/>
    </source>
</evidence>
<evidence type="ECO:0000256" key="7">
    <source>
        <dbReference type="ARBA" id="ARBA00023118"/>
    </source>
</evidence>
<organism evidence="10">
    <name type="scientific">termite gut metagenome</name>
    <dbReference type="NCBI Taxonomy" id="433724"/>
    <lineage>
        <taxon>unclassified sequences</taxon>
        <taxon>metagenomes</taxon>
        <taxon>organismal metagenomes</taxon>
    </lineage>
</organism>
<comment type="caution">
    <text evidence="10">The sequence shown here is derived from an EMBL/GenBank/DDBJ whole genome shotgun (WGS) entry which is preliminary data.</text>
</comment>
<reference evidence="10" key="1">
    <citation type="submission" date="2019-03" db="EMBL/GenBank/DDBJ databases">
        <title>Single cell metagenomics reveals metabolic interactions within the superorganism composed of flagellate Streblomastix strix and complex community of Bacteroidetes bacteria on its surface.</title>
        <authorList>
            <person name="Treitli S.C."/>
            <person name="Kolisko M."/>
            <person name="Husnik F."/>
            <person name="Keeling P."/>
            <person name="Hampl V."/>
        </authorList>
    </citation>
    <scope>NUCLEOTIDE SEQUENCE</scope>
    <source>
        <strain evidence="10">STM</strain>
    </source>
</reference>
<keyword evidence="5" id="KW-0378">Hydrolase</keyword>
<dbReference type="Pfam" id="PF03787">
    <property type="entry name" value="RAMPs"/>
    <property type="match status" value="1"/>
</dbReference>
<feature type="domain" description="CRISPR type III-associated protein" evidence="9">
    <location>
        <begin position="14"/>
        <end position="197"/>
    </location>
</feature>
<evidence type="ECO:0000256" key="4">
    <source>
        <dbReference type="ARBA" id="ARBA00022759"/>
    </source>
</evidence>
<name>A0A5J4S792_9ZZZZ</name>
<evidence type="ECO:0000256" key="1">
    <source>
        <dbReference type="ARBA" id="ARBA00006342"/>
    </source>
</evidence>
<comment type="similarity">
    <text evidence="1">Belongs to the CRISPR-associated Csm3 family.</text>
</comment>
<dbReference type="InterPro" id="IPR013412">
    <property type="entry name" value="CRISPR-assoc_RAMP_Csm3"/>
</dbReference>
<dbReference type="NCBIfam" id="TIGR02582">
    <property type="entry name" value="cas7_TM1809"/>
    <property type="match status" value="1"/>
</dbReference>
<dbReference type="GO" id="GO:0004519">
    <property type="term" value="F:endonuclease activity"/>
    <property type="evidence" value="ECO:0007669"/>
    <property type="project" value="UniProtKB-KW"/>
</dbReference>
<dbReference type="GO" id="GO:0003723">
    <property type="term" value="F:RNA binding"/>
    <property type="evidence" value="ECO:0007669"/>
    <property type="project" value="UniProtKB-KW"/>
</dbReference>
<dbReference type="EMBL" id="SNRY01000371">
    <property type="protein sequence ID" value="KAA6341698.1"/>
    <property type="molecule type" value="Genomic_DNA"/>
</dbReference>
<proteinExistence type="inferred from homology"/>
<dbReference type="GO" id="GO:0051607">
    <property type="term" value="P:defense response to virus"/>
    <property type="evidence" value="ECO:0007669"/>
    <property type="project" value="UniProtKB-KW"/>
</dbReference>
<sequence>MEKLVKKIKISTSIELITGLHIGGSSDSVEIGGIDNPVIIKAINKQPYIPGSSLKGKIRCLLEQIAGSPEVGRNDEINNLFGYSEKEKSMPSKIIVRDAYLKKESEELLRKCDNLDMPYTESKWENVIDRVYGTAKHPRQIERIPAGVSFDVEFIINVWDDDKNDGKELVELLEKGIHALENDYLGGNGSRGYGQIKFGKIIQEDITFDKYFQ</sequence>
<evidence type="ECO:0000256" key="3">
    <source>
        <dbReference type="ARBA" id="ARBA00022722"/>
    </source>
</evidence>
<evidence type="ECO:0000313" key="10">
    <source>
        <dbReference type="EMBL" id="KAA6341698.1"/>
    </source>
</evidence>
<dbReference type="PANTHER" id="PTHR35579">
    <property type="entry name" value="CRISPR SYSTEM CMS ENDORIBONUCLEASE CSM3"/>
    <property type="match status" value="1"/>
</dbReference>
<dbReference type="PANTHER" id="PTHR35579:SF3">
    <property type="entry name" value="CRISPR SYSTEM CMS ENDORIBONUCLEASE CSM3"/>
    <property type="match status" value="1"/>
</dbReference>
<dbReference type="GO" id="GO:0016787">
    <property type="term" value="F:hydrolase activity"/>
    <property type="evidence" value="ECO:0007669"/>
    <property type="project" value="UniProtKB-KW"/>
</dbReference>
<evidence type="ECO:0000256" key="5">
    <source>
        <dbReference type="ARBA" id="ARBA00022801"/>
    </source>
</evidence>
<gene>
    <name evidence="10" type="ORF">EZS27_010517</name>
</gene>
<evidence type="ECO:0000256" key="8">
    <source>
        <dbReference type="ARBA" id="ARBA00033183"/>
    </source>
</evidence>
<keyword evidence="7" id="KW-0051">Antiviral defense</keyword>
<dbReference type="AlphaFoldDB" id="A0A5J4S792"/>
<keyword evidence="3" id="KW-0540">Nuclease</keyword>
<evidence type="ECO:0000256" key="2">
    <source>
        <dbReference type="ARBA" id="ARBA00022150"/>
    </source>
</evidence>
<keyword evidence="6" id="KW-0694">RNA-binding</keyword>
<protein>
    <recommendedName>
        <fullName evidence="2">CRISPR system Cms endoribonuclease Csm3</fullName>
    </recommendedName>
    <alternativeName>
        <fullName evidence="8">CRISPR type III A-associated RAMP protein Csm3</fullName>
    </alternativeName>
</protein>